<comment type="caution">
    <text evidence="9">The sequence shown here is derived from an EMBL/GenBank/DDBJ whole genome shotgun (WGS) entry which is preliminary data.</text>
</comment>
<evidence type="ECO:0000256" key="1">
    <source>
        <dbReference type="ARBA" id="ARBA00004123"/>
    </source>
</evidence>
<proteinExistence type="inferred from homology"/>
<evidence type="ECO:0000256" key="7">
    <source>
        <dbReference type="ARBA" id="ARBA00023242"/>
    </source>
</evidence>
<dbReference type="PANTHER" id="PTHR35784">
    <property type="entry name" value="MEDIATOR OF RNA POLYMERASE II TRANSCRIPTION SUBUNIT 5"/>
    <property type="match status" value="1"/>
</dbReference>
<keyword evidence="10" id="KW-1185">Reference proteome</keyword>
<dbReference type="GO" id="GO:0003712">
    <property type="term" value="F:transcription coregulator activity"/>
    <property type="evidence" value="ECO:0007669"/>
    <property type="project" value="InterPro"/>
</dbReference>
<evidence type="ECO:0000256" key="2">
    <source>
        <dbReference type="ARBA" id="ARBA00008782"/>
    </source>
</evidence>
<dbReference type="EMBL" id="PUHW01000103">
    <property type="protein sequence ID" value="KAG0689062.1"/>
    <property type="molecule type" value="Genomic_DNA"/>
</dbReference>
<protein>
    <recommendedName>
        <fullName evidence="3">Mediator of RNA polymerase II transcription subunit 5</fullName>
    </recommendedName>
    <alternativeName>
        <fullName evidence="8">Mediator complex subunit 5</fullName>
    </alternativeName>
</protein>
<sequence length="944" mass="109605">MTSVLEPTFKNLLKLSLEKQFQPSTFAKLYIDLLKKYPNNAANNSISPLYMNIDANYLQRDYIYEILVGSDLENNYTEFINYFSILSNEISIKDQIEVLLFINQINEKFPWKNYAKSIPVLNSFTSYSKYLIENSNDSKEFNKLLILFVKLITNIFIVSKETKLNDNFIQSMKEFSEWISIKSYKEPFKLLNSYLSEYTISSVKLGFNSNEIIKNLKNDSTLNSQKKKIINEKENLNLLKIKKIIWLSQKFTVEFVKLDDKFIIDFKELLNLSNVTTIESMPTLTMELLTGILQCFQLSNSRNIHIWKEYLVCKIPWFLKYTLEISQNKFEKVIETLLSDYDPIIFQENKEIMIEFDNNLIELELLRPGIFKNINKPILSNDEKSKIYTIDDLNHNYTHKFIECNPEFTSIEEIGIVEFVNKTNNSIKIKNKFCELFMDSFNSFMLTGDTLRLRRLLISCSINFQILDNLLLHDSPYKILLPLLKFLEKQVIQTPEGVGMNAAEMYLNQSNQPDLLMDLDIAGDDSSNAQDFFSDLSTMLVFCQFIIKRYNLILNDPSFSSLPNTISLLKRSKLIVNLSDSSNTIEEVKLDDNTINKWISSMFDPSNVNGISDSLIKTNTPLEYSLLIPKIVREALICNSLGWLDDDGLMGGLEYLHQKFLVGWMVFVFEEICNLKWFNNGKDSKLDLILEKVLKQLLETNDNENIDIQVIIKLARYTVCDKINLNFPHLESSNLLKPYKSLTPIENFSNLIKFVSSTKENTEKFEFELTQVWFVINSENLIVDYLYKQLNILVFDYHLLSDLSCELITDILITFCKWRIGNSICSTWPIALSELRNNKPQDLFNLSMIFNRKPTTIVIKGYKGKDNIKIEDSENKTESGFFGFIQEPKSSDESDSNMMDVDSENKTINKGIDIYGENLILLAYENMGNSFVESFIHSILDHLS</sequence>
<organism evidence="9 10">
    <name type="scientific">Pichia californica</name>
    <dbReference type="NCBI Taxonomy" id="460514"/>
    <lineage>
        <taxon>Eukaryota</taxon>
        <taxon>Fungi</taxon>
        <taxon>Dikarya</taxon>
        <taxon>Ascomycota</taxon>
        <taxon>Saccharomycotina</taxon>
        <taxon>Pichiomycetes</taxon>
        <taxon>Pichiales</taxon>
        <taxon>Pichiaceae</taxon>
        <taxon>Pichia</taxon>
    </lineage>
</organism>
<evidence type="ECO:0000256" key="3">
    <source>
        <dbReference type="ARBA" id="ARBA00020628"/>
    </source>
</evidence>
<comment type="subcellular location">
    <subcellularLocation>
        <location evidence="1">Nucleus</location>
    </subcellularLocation>
</comment>
<dbReference type="AlphaFoldDB" id="A0A9P6WMY2"/>
<keyword evidence="4" id="KW-0805">Transcription regulation</keyword>
<keyword evidence="5" id="KW-0010">Activator</keyword>
<dbReference type="GO" id="GO:0006357">
    <property type="term" value="P:regulation of transcription by RNA polymerase II"/>
    <property type="evidence" value="ECO:0007669"/>
    <property type="project" value="InterPro"/>
</dbReference>
<keyword evidence="7" id="KW-0539">Nucleus</keyword>
<keyword evidence="6" id="KW-0804">Transcription</keyword>
<dbReference type="GO" id="GO:0016592">
    <property type="term" value="C:mediator complex"/>
    <property type="evidence" value="ECO:0007669"/>
    <property type="project" value="InterPro"/>
</dbReference>
<accession>A0A9P6WMY2</accession>
<dbReference type="PANTHER" id="PTHR35784:SF1">
    <property type="entry name" value="MEDIATOR OF RNA POLYMERASE II TRANSCRIPTION SUBUNIT 5"/>
    <property type="match status" value="1"/>
</dbReference>
<gene>
    <name evidence="9" type="ORF">C6P40_000164</name>
</gene>
<evidence type="ECO:0000313" key="9">
    <source>
        <dbReference type="EMBL" id="KAG0689062.1"/>
    </source>
</evidence>
<dbReference type="InterPro" id="IPR014801">
    <property type="entry name" value="Mediator_Med5_fun"/>
</dbReference>
<evidence type="ECO:0000313" key="10">
    <source>
        <dbReference type="Proteomes" id="UP000697127"/>
    </source>
</evidence>
<reference evidence="9" key="1">
    <citation type="submission" date="2020-11" db="EMBL/GenBank/DDBJ databases">
        <title>Kefir isolates.</title>
        <authorList>
            <person name="Marcisauskas S."/>
            <person name="Kim Y."/>
            <person name="Blasche S."/>
        </authorList>
    </citation>
    <scope>NUCLEOTIDE SEQUENCE</scope>
    <source>
        <strain evidence="9">Olga-1</strain>
    </source>
</reference>
<dbReference type="Proteomes" id="UP000697127">
    <property type="component" value="Unassembled WGS sequence"/>
</dbReference>
<evidence type="ECO:0000256" key="5">
    <source>
        <dbReference type="ARBA" id="ARBA00023159"/>
    </source>
</evidence>
<comment type="similarity">
    <text evidence="2">Belongs to the Mediator complex subunit 5 family.</text>
</comment>
<evidence type="ECO:0000256" key="8">
    <source>
        <dbReference type="ARBA" id="ARBA00031256"/>
    </source>
</evidence>
<evidence type="ECO:0000256" key="4">
    <source>
        <dbReference type="ARBA" id="ARBA00023015"/>
    </source>
</evidence>
<name>A0A9P6WMY2_9ASCO</name>
<evidence type="ECO:0000256" key="6">
    <source>
        <dbReference type="ARBA" id="ARBA00023163"/>
    </source>
</evidence>